<dbReference type="PANTHER" id="PTHR31793">
    <property type="entry name" value="4-HYDROXYBENZOYL-COA THIOESTERASE FAMILY MEMBER"/>
    <property type="match status" value="1"/>
</dbReference>
<evidence type="ECO:0000313" key="4">
    <source>
        <dbReference type="EMBL" id="MBB5270405.1"/>
    </source>
</evidence>
<evidence type="ECO:0000256" key="2">
    <source>
        <dbReference type="ARBA" id="ARBA00022801"/>
    </source>
</evidence>
<dbReference type="PANTHER" id="PTHR31793:SF27">
    <property type="entry name" value="NOVEL THIOESTERASE SUPERFAMILY DOMAIN AND SAPOSIN A-TYPE DOMAIN CONTAINING PROTEIN (0610012H03RIK)"/>
    <property type="match status" value="1"/>
</dbReference>
<dbReference type="InterPro" id="IPR006683">
    <property type="entry name" value="Thioestr_dom"/>
</dbReference>
<accession>A0A7W8HFU3</accession>
<dbReference type="RefSeq" id="WP_183963749.1">
    <property type="nucleotide sequence ID" value="NZ_BAABEW010000004.1"/>
</dbReference>
<keyword evidence="2 4" id="KW-0378">Hydrolase</keyword>
<dbReference type="PIRSF" id="PIRSF003230">
    <property type="entry name" value="YbgC"/>
    <property type="match status" value="1"/>
</dbReference>
<evidence type="ECO:0000313" key="5">
    <source>
        <dbReference type="Proteomes" id="UP000532440"/>
    </source>
</evidence>
<evidence type="ECO:0000259" key="3">
    <source>
        <dbReference type="Pfam" id="PF03061"/>
    </source>
</evidence>
<dbReference type="SUPFAM" id="SSF54637">
    <property type="entry name" value="Thioesterase/thiol ester dehydrase-isomerase"/>
    <property type="match status" value="1"/>
</dbReference>
<reference evidence="4 5" key="1">
    <citation type="submission" date="2020-08" db="EMBL/GenBank/DDBJ databases">
        <title>Genomic Encyclopedia of Type Strains, Phase IV (KMG-IV): sequencing the most valuable type-strain genomes for metagenomic binning, comparative biology and taxonomic classification.</title>
        <authorList>
            <person name="Goeker M."/>
        </authorList>
    </citation>
    <scope>NUCLEOTIDE SEQUENCE [LARGE SCALE GENOMIC DNA]</scope>
    <source>
        <strain evidence="4 5">DSM 29781</strain>
    </source>
</reference>
<name>A0A7W8HFU3_9BURK</name>
<keyword evidence="5" id="KW-1185">Reference proteome</keyword>
<dbReference type="EMBL" id="JACHGB010000001">
    <property type="protein sequence ID" value="MBB5270405.1"/>
    <property type="molecule type" value="Genomic_DNA"/>
</dbReference>
<organism evidence="4 5">
    <name type="scientific">Quisquiliibacterium transsilvanicum</name>
    <dbReference type="NCBI Taxonomy" id="1549638"/>
    <lineage>
        <taxon>Bacteria</taxon>
        <taxon>Pseudomonadati</taxon>
        <taxon>Pseudomonadota</taxon>
        <taxon>Betaproteobacteria</taxon>
        <taxon>Burkholderiales</taxon>
        <taxon>Burkholderiaceae</taxon>
        <taxon>Quisquiliibacterium</taxon>
    </lineage>
</organism>
<protein>
    <submittedName>
        <fullName evidence="4">Acyl-CoA thioester hydrolase</fullName>
        <ecNumber evidence="4">3.1.2.-</ecNumber>
    </submittedName>
</protein>
<dbReference type="InterPro" id="IPR006684">
    <property type="entry name" value="YbgC/YbaW"/>
</dbReference>
<dbReference type="NCBIfam" id="TIGR00051">
    <property type="entry name" value="YbgC/FadM family acyl-CoA thioesterase"/>
    <property type="match status" value="1"/>
</dbReference>
<gene>
    <name evidence="4" type="ORF">HNQ70_000389</name>
</gene>
<dbReference type="InterPro" id="IPR029069">
    <property type="entry name" value="HotDog_dom_sf"/>
</dbReference>
<dbReference type="InterPro" id="IPR050563">
    <property type="entry name" value="4-hydroxybenzoyl-CoA_TE"/>
</dbReference>
<feature type="domain" description="Thioesterase" evidence="3">
    <location>
        <begin position="22"/>
        <end position="106"/>
    </location>
</feature>
<dbReference type="GO" id="GO:0047617">
    <property type="term" value="F:fatty acyl-CoA hydrolase activity"/>
    <property type="evidence" value="ECO:0007669"/>
    <property type="project" value="TreeGrafter"/>
</dbReference>
<dbReference type="CDD" id="cd00586">
    <property type="entry name" value="4HBT"/>
    <property type="match status" value="1"/>
</dbReference>
<comment type="similarity">
    <text evidence="1">Belongs to the 4-hydroxybenzoyl-CoA thioesterase family.</text>
</comment>
<evidence type="ECO:0000256" key="1">
    <source>
        <dbReference type="ARBA" id="ARBA00005953"/>
    </source>
</evidence>
<dbReference type="Pfam" id="PF03061">
    <property type="entry name" value="4HBT"/>
    <property type="match status" value="1"/>
</dbReference>
<dbReference type="EC" id="3.1.2.-" evidence="4"/>
<proteinExistence type="inferred from homology"/>
<sequence>MARSEFRFAHSLRVRWAEADMQGVVFNGHYLAYFDIGVTEYLRELCGGDSTRLQHAFERMYVVKSTLEYRSPARFDEVIELCVRTARLGGSSMRVLLEIHRDGELLVTGENVYVFAEEGKSQPIPGELRELIRGFESTPPEE</sequence>
<dbReference type="Proteomes" id="UP000532440">
    <property type="component" value="Unassembled WGS sequence"/>
</dbReference>
<comment type="caution">
    <text evidence="4">The sequence shown here is derived from an EMBL/GenBank/DDBJ whole genome shotgun (WGS) entry which is preliminary data.</text>
</comment>
<dbReference type="AlphaFoldDB" id="A0A7W8HFU3"/>
<dbReference type="Gene3D" id="3.10.129.10">
    <property type="entry name" value="Hotdog Thioesterase"/>
    <property type="match status" value="1"/>
</dbReference>